<dbReference type="Proteomes" id="UP000295252">
    <property type="component" value="Chromosome I"/>
</dbReference>
<dbReference type="PhylomeDB" id="A0A068U6Q7"/>
<feature type="domain" description="RPA-interacting protein central" evidence="7">
    <location>
        <begin position="72"/>
        <end position="163"/>
    </location>
</feature>
<dbReference type="OMA" id="ACDSWTV"/>
<evidence type="ECO:0000313" key="10">
    <source>
        <dbReference type="Proteomes" id="UP000295252"/>
    </source>
</evidence>
<keyword evidence="10" id="KW-1185">Reference proteome</keyword>
<dbReference type="InterPro" id="IPR028159">
    <property type="entry name" value="RPA_interact_C_dom"/>
</dbReference>
<dbReference type="FunCoup" id="A0A068U6Q7">
    <property type="interactions" value="914"/>
</dbReference>
<dbReference type="PANTHER" id="PTHR31742:SF1">
    <property type="entry name" value="RPA-INTERACTING PROTEIN"/>
    <property type="match status" value="1"/>
</dbReference>
<feature type="domain" description="RPA-interacting protein N-terminal" evidence="6">
    <location>
        <begin position="23"/>
        <end position="55"/>
    </location>
</feature>
<organism evidence="9 10">
    <name type="scientific">Coffea canephora</name>
    <name type="common">Robusta coffee</name>
    <dbReference type="NCBI Taxonomy" id="49390"/>
    <lineage>
        <taxon>Eukaryota</taxon>
        <taxon>Viridiplantae</taxon>
        <taxon>Streptophyta</taxon>
        <taxon>Embryophyta</taxon>
        <taxon>Tracheophyta</taxon>
        <taxon>Spermatophyta</taxon>
        <taxon>Magnoliopsida</taxon>
        <taxon>eudicotyledons</taxon>
        <taxon>Gunneridae</taxon>
        <taxon>Pentapetalae</taxon>
        <taxon>asterids</taxon>
        <taxon>lamiids</taxon>
        <taxon>Gentianales</taxon>
        <taxon>Rubiaceae</taxon>
        <taxon>Ixoroideae</taxon>
        <taxon>Gardenieae complex</taxon>
        <taxon>Bertiereae - Coffeeae clade</taxon>
        <taxon>Coffeeae</taxon>
        <taxon>Coffea</taxon>
    </lineage>
</organism>
<accession>A0A068U6Q7</accession>
<keyword evidence="5" id="KW-0539">Nucleus</keyword>
<proteinExistence type="predicted"/>
<dbReference type="Gramene" id="CDP04002">
    <property type="protein sequence ID" value="CDP04002"/>
    <property type="gene ID" value="GSCOC_T00016527001"/>
</dbReference>
<evidence type="ECO:0000259" key="7">
    <source>
        <dbReference type="Pfam" id="PF14767"/>
    </source>
</evidence>
<dbReference type="PANTHER" id="PTHR31742">
    <property type="entry name" value="RPA-INTERACTING PROTEIN RPAIN"/>
    <property type="match status" value="1"/>
</dbReference>
<evidence type="ECO:0000259" key="8">
    <source>
        <dbReference type="Pfam" id="PF14768"/>
    </source>
</evidence>
<evidence type="ECO:0000256" key="3">
    <source>
        <dbReference type="ARBA" id="ARBA00022771"/>
    </source>
</evidence>
<dbReference type="STRING" id="49390.A0A068U6Q7"/>
<keyword evidence="3" id="KW-0863">Zinc-finger</keyword>
<gene>
    <name evidence="9" type="ORF">GSCOC_T00016527001</name>
</gene>
<dbReference type="Pfam" id="PF14766">
    <property type="entry name" value="RPA_interact_N"/>
    <property type="match status" value="1"/>
</dbReference>
<evidence type="ECO:0000256" key="1">
    <source>
        <dbReference type="ARBA" id="ARBA00004123"/>
    </source>
</evidence>
<dbReference type="InParanoid" id="A0A068U6Q7"/>
<dbReference type="GO" id="GO:0005634">
    <property type="term" value="C:nucleus"/>
    <property type="evidence" value="ECO:0007669"/>
    <property type="project" value="UniProtKB-SubCell"/>
</dbReference>
<comment type="subcellular location">
    <subcellularLocation>
        <location evidence="1">Nucleus</location>
    </subcellularLocation>
</comment>
<keyword evidence="2" id="KW-0479">Metal-binding</keyword>
<evidence type="ECO:0000256" key="4">
    <source>
        <dbReference type="ARBA" id="ARBA00022833"/>
    </source>
</evidence>
<feature type="domain" description="RPA-interacting protein C-terminal" evidence="8">
    <location>
        <begin position="179"/>
        <end position="259"/>
    </location>
</feature>
<evidence type="ECO:0000313" key="9">
    <source>
        <dbReference type="EMBL" id="CDP04002.1"/>
    </source>
</evidence>
<evidence type="ECO:0000256" key="5">
    <source>
        <dbReference type="ARBA" id="ARBA00023242"/>
    </source>
</evidence>
<name>A0A068U6Q7_COFCA</name>
<dbReference type="Pfam" id="PF14768">
    <property type="entry name" value="RPA_interact_C"/>
    <property type="match status" value="1"/>
</dbReference>
<dbReference type="InterPro" id="IPR028158">
    <property type="entry name" value="RPA_interact_N_dom"/>
</dbReference>
<sequence>MVGDEEGARRPPLNRPCLKSHNSFNNYPRWKDKLRENCFKRAREDRARLFWELRLSDFQDDSAHQQDIIKSTLRGIVSDELKSIKDSSLDINFGDPTLITADDDAIWDYDGLHTACQGDCEEILLEMQRIFYDDLRMEESKKESEICIRSWDDEEDEYLSHAVYEHMQLNDEEVKKVVWCPRCKRGDLREDAFHIFCFLCQLKLKRGDEVNLELLRIRLAEAHAEHLDRGCRLRPEFCTESRFGVTALYIRCEGCGTFEIVI</sequence>
<dbReference type="Pfam" id="PF14767">
    <property type="entry name" value="RPA_interact_M"/>
    <property type="match status" value="1"/>
</dbReference>
<evidence type="ECO:0008006" key="11">
    <source>
        <dbReference type="Google" id="ProtNLM"/>
    </source>
</evidence>
<reference evidence="10" key="1">
    <citation type="journal article" date="2014" name="Science">
        <title>The coffee genome provides insight into the convergent evolution of caffeine biosynthesis.</title>
        <authorList>
            <person name="Denoeud F."/>
            <person name="Carretero-Paulet L."/>
            <person name="Dereeper A."/>
            <person name="Droc G."/>
            <person name="Guyot R."/>
            <person name="Pietrella M."/>
            <person name="Zheng C."/>
            <person name="Alberti A."/>
            <person name="Anthony F."/>
            <person name="Aprea G."/>
            <person name="Aury J.M."/>
            <person name="Bento P."/>
            <person name="Bernard M."/>
            <person name="Bocs S."/>
            <person name="Campa C."/>
            <person name="Cenci A."/>
            <person name="Combes M.C."/>
            <person name="Crouzillat D."/>
            <person name="Da Silva C."/>
            <person name="Daddiego L."/>
            <person name="De Bellis F."/>
            <person name="Dussert S."/>
            <person name="Garsmeur O."/>
            <person name="Gayraud T."/>
            <person name="Guignon V."/>
            <person name="Jahn K."/>
            <person name="Jamilloux V."/>
            <person name="Joet T."/>
            <person name="Labadie K."/>
            <person name="Lan T."/>
            <person name="Leclercq J."/>
            <person name="Lepelley M."/>
            <person name="Leroy T."/>
            <person name="Li L.T."/>
            <person name="Librado P."/>
            <person name="Lopez L."/>
            <person name="Munoz A."/>
            <person name="Noel B."/>
            <person name="Pallavicini A."/>
            <person name="Perrotta G."/>
            <person name="Poncet V."/>
            <person name="Pot D."/>
            <person name="Priyono X."/>
            <person name="Rigoreau M."/>
            <person name="Rouard M."/>
            <person name="Rozas J."/>
            <person name="Tranchant-Dubreuil C."/>
            <person name="VanBuren R."/>
            <person name="Zhang Q."/>
            <person name="Andrade A.C."/>
            <person name="Argout X."/>
            <person name="Bertrand B."/>
            <person name="de Kochko A."/>
            <person name="Graziosi G."/>
            <person name="Henry R.J."/>
            <person name="Jayarama X."/>
            <person name="Ming R."/>
            <person name="Nagai C."/>
            <person name="Rounsley S."/>
            <person name="Sankoff D."/>
            <person name="Giuliano G."/>
            <person name="Albert V.A."/>
            <person name="Wincker P."/>
            <person name="Lashermes P."/>
        </authorList>
    </citation>
    <scope>NUCLEOTIDE SEQUENCE [LARGE SCALE GENOMIC DNA]</scope>
    <source>
        <strain evidence="10">cv. DH200-94</strain>
    </source>
</reference>
<evidence type="ECO:0000256" key="2">
    <source>
        <dbReference type="ARBA" id="ARBA00022723"/>
    </source>
</evidence>
<evidence type="ECO:0000259" key="6">
    <source>
        <dbReference type="Pfam" id="PF14766"/>
    </source>
</evidence>
<dbReference type="GO" id="GO:0006606">
    <property type="term" value="P:protein import into nucleus"/>
    <property type="evidence" value="ECO:0007669"/>
    <property type="project" value="TreeGrafter"/>
</dbReference>
<dbReference type="InterPro" id="IPR028156">
    <property type="entry name" value="RIP"/>
</dbReference>
<keyword evidence="4" id="KW-0862">Zinc</keyword>
<dbReference type="AlphaFoldDB" id="A0A068U6Q7"/>
<dbReference type="OrthoDB" id="435311at2759"/>
<dbReference type="GO" id="GO:0008270">
    <property type="term" value="F:zinc ion binding"/>
    <property type="evidence" value="ECO:0007669"/>
    <property type="project" value="UniProtKB-KW"/>
</dbReference>
<dbReference type="InterPro" id="IPR028155">
    <property type="entry name" value="RPA_interact_central"/>
</dbReference>
<protein>
    <recommendedName>
        <fullName evidence="11">RPA-interacting protein C-terminal domain-containing protein</fullName>
    </recommendedName>
</protein>
<dbReference type="EMBL" id="HG739095">
    <property type="protein sequence ID" value="CDP04002.1"/>
    <property type="molecule type" value="Genomic_DNA"/>
</dbReference>